<dbReference type="EMBL" id="QGNW01002526">
    <property type="protein sequence ID" value="RVW18431.1"/>
    <property type="molecule type" value="Genomic_DNA"/>
</dbReference>
<sequence>MAQASTRAWYNRIEAYFMKEVFEKCDYEHTLFIKTNKEGKVLIHEFDMTDLGKMRYFLGLEVLQKSDDKTYYKQVVGSLMYLTATQPYLMFVVSIISRKGGDDELVAYTDSDYAGDLEDRKSTSDQNQSRSCVIQCDSSSAIKLLKNPVMHGRIYCDTQEQLADIMTKPLKLNTFVKLRGQLGVCSETNVN</sequence>
<comment type="caution">
    <text evidence="1">The sequence shown here is derived from an EMBL/GenBank/DDBJ whole genome shotgun (WGS) entry which is preliminary data.</text>
</comment>
<evidence type="ECO:0008006" key="3">
    <source>
        <dbReference type="Google" id="ProtNLM"/>
    </source>
</evidence>
<evidence type="ECO:0000313" key="1">
    <source>
        <dbReference type="EMBL" id="RVW18431.1"/>
    </source>
</evidence>
<dbReference type="Proteomes" id="UP000288805">
    <property type="component" value="Unassembled WGS sequence"/>
</dbReference>
<protein>
    <recommendedName>
        <fullName evidence="3">Reverse transcriptase Ty1/copia-type domain-containing protein</fullName>
    </recommendedName>
</protein>
<dbReference type="PANTHER" id="PTHR11439">
    <property type="entry name" value="GAG-POL-RELATED RETROTRANSPOSON"/>
    <property type="match status" value="1"/>
</dbReference>
<evidence type="ECO:0000313" key="2">
    <source>
        <dbReference type="Proteomes" id="UP000288805"/>
    </source>
</evidence>
<dbReference type="PANTHER" id="PTHR11439:SF517">
    <property type="entry name" value="CYSTEINE-RICH RLK (RECEPTOR-LIKE PROTEIN KINASE) 8"/>
    <property type="match status" value="1"/>
</dbReference>
<name>A0A438C5A7_VITVI</name>
<organism evidence="1 2">
    <name type="scientific">Vitis vinifera</name>
    <name type="common">Grape</name>
    <dbReference type="NCBI Taxonomy" id="29760"/>
    <lineage>
        <taxon>Eukaryota</taxon>
        <taxon>Viridiplantae</taxon>
        <taxon>Streptophyta</taxon>
        <taxon>Embryophyta</taxon>
        <taxon>Tracheophyta</taxon>
        <taxon>Spermatophyta</taxon>
        <taxon>Magnoliopsida</taxon>
        <taxon>eudicotyledons</taxon>
        <taxon>Gunneridae</taxon>
        <taxon>Pentapetalae</taxon>
        <taxon>rosids</taxon>
        <taxon>Vitales</taxon>
        <taxon>Vitaceae</taxon>
        <taxon>Viteae</taxon>
        <taxon>Vitis</taxon>
    </lineage>
</organism>
<accession>A0A438C5A7</accession>
<proteinExistence type="predicted"/>
<gene>
    <name evidence="1" type="ORF">CK203_110489</name>
</gene>
<dbReference type="AlphaFoldDB" id="A0A438C5A7"/>
<reference evidence="1 2" key="1">
    <citation type="journal article" date="2018" name="PLoS Genet.">
        <title>Population sequencing reveals clonal diversity and ancestral inbreeding in the grapevine cultivar Chardonnay.</title>
        <authorList>
            <person name="Roach M.J."/>
            <person name="Johnson D.L."/>
            <person name="Bohlmann J."/>
            <person name="van Vuuren H.J."/>
            <person name="Jones S.J."/>
            <person name="Pretorius I.S."/>
            <person name="Schmidt S.A."/>
            <person name="Borneman A.R."/>
        </authorList>
    </citation>
    <scope>NUCLEOTIDE SEQUENCE [LARGE SCALE GENOMIC DNA]</scope>
    <source>
        <strain evidence="2">cv. Chardonnay</strain>
        <tissue evidence="1">Leaf</tissue>
    </source>
</reference>